<gene>
    <name evidence="4" type="ORF">AB6A40_010610</name>
</gene>
<dbReference type="InterPro" id="IPR011051">
    <property type="entry name" value="RmlC_Cupin_sf"/>
</dbReference>
<protein>
    <recommendedName>
        <fullName evidence="6">2-aminoethanethiol dioxygenase</fullName>
    </recommendedName>
</protein>
<sequence>MARAVLKDSLKKASELAMQLRRANNETSALGLSIATSKCGSSKGNHDEEQYINEQEFVNLTSQLMQNFTCDNLQVELPPLHGFGCINAPVFYASIYESDLIHACIFGFYRKGSDIPLHNHPGMHGFVKVIRGSAQVTSFSRLSAAEERSERRKHLLCGFQGQPVRYEGTQIRTFEDECLHLSPTKGNIHRVVGLEDGAAFFDLLVPGYGDRPCTFYDVVPRDPAKSADGICFVKEIPIPNFYFCETIPYNEIHEL</sequence>
<dbReference type="GO" id="GO:0046872">
    <property type="term" value="F:metal ion binding"/>
    <property type="evidence" value="ECO:0007669"/>
    <property type="project" value="UniProtKB-KW"/>
</dbReference>
<dbReference type="InterPro" id="IPR014710">
    <property type="entry name" value="RmlC-like_jellyroll"/>
</dbReference>
<dbReference type="AlphaFoldDB" id="A0ABD6EVI4"/>
<comment type="caution">
    <text evidence="4">The sequence shown here is derived from an EMBL/GenBank/DDBJ whole genome shotgun (WGS) entry which is preliminary data.</text>
</comment>
<dbReference type="CDD" id="cd20289">
    <property type="entry name" value="cupin_ADO"/>
    <property type="match status" value="1"/>
</dbReference>
<dbReference type="PANTHER" id="PTHR22966">
    <property type="entry name" value="2-AMINOETHANETHIOL DIOXYGENASE"/>
    <property type="match status" value="1"/>
</dbReference>
<evidence type="ECO:0000256" key="1">
    <source>
        <dbReference type="ARBA" id="ARBA00022723"/>
    </source>
</evidence>
<dbReference type="EMBL" id="JBGFUD010014341">
    <property type="protein sequence ID" value="MFH4983901.1"/>
    <property type="molecule type" value="Genomic_DNA"/>
</dbReference>
<dbReference type="GO" id="GO:0016491">
    <property type="term" value="F:oxidoreductase activity"/>
    <property type="evidence" value="ECO:0007669"/>
    <property type="project" value="UniProtKB-KW"/>
</dbReference>
<evidence type="ECO:0000313" key="4">
    <source>
        <dbReference type="EMBL" id="MFH4983901.1"/>
    </source>
</evidence>
<evidence type="ECO:0000256" key="2">
    <source>
        <dbReference type="ARBA" id="ARBA00023002"/>
    </source>
</evidence>
<evidence type="ECO:0008006" key="6">
    <source>
        <dbReference type="Google" id="ProtNLM"/>
    </source>
</evidence>
<evidence type="ECO:0000313" key="5">
    <source>
        <dbReference type="Proteomes" id="UP001608902"/>
    </source>
</evidence>
<keyword evidence="1" id="KW-0479">Metal-binding</keyword>
<evidence type="ECO:0000256" key="3">
    <source>
        <dbReference type="ARBA" id="ARBA00023004"/>
    </source>
</evidence>
<dbReference type="Pfam" id="PF07847">
    <property type="entry name" value="PCO_ADO"/>
    <property type="match status" value="1"/>
</dbReference>
<dbReference type="Gene3D" id="2.60.120.10">
    <property type="entry name" value="Jelly Rolls"/>
    <property type="match status" value="1"/>
</dbReference>
<keyword evidence="2" id="KW-0560">Oxidoreductase</keyword>
<keyword evidence="5" id="KW-1185">Reference proteome</keyword>
<dbReference type="SUPFAM" id="SSF51182">
    <property type="entry name" value="RmlC-like cupins"/>
    <property type="match status" value="1"/>
</dbReference>
<reference evidence="4 5" key="1">
    <citation type="submission" date="2024-08" db="EMBL/GenBank/DDBJ databases">
        <title>Gnathostoma spinigerum genome.</title>
        <authorList>
            <person name="Gonzalez-Bertolin B."/>
            <person name="Monzon S."/>
            <person name="Zaballos A."/>
            <person name="Jimenez P."/>
            <person name="Dekumyoy P."/>
            <person name="Varona S."/>
            <person name="Cuesta I."/>
            <person name="Sumanam S."/>
            <person name="Adisakwattana P."/>
            <person name="Gasser R.B."/>
            <person name="Hernandez-Gonzalez A."/>
            <person name="Young N.D."/>
            <person name="Perteguer M.J."/>
        </authorList>
    </citation>
    <scope>NUCLEOTIDE SEQUENCE [LARGE SCALE GENOMIC DNA]</scope>
    <source>
        <strain evidence="4">AL3</strain>
        <tissue evidence="4">Liver</tissue>
    </source>
</reference>
<keyword evidence="3" id="KW-0408">Iron</keyword>
<organism evidence="4 5">
    <name type="scientific">Gnathostoma spinigerum</name>
    <dbReference type="NCBI Taxonomy" id="75299"/>
    <lineage>
        <taxon>Eukaryota</taxon>
        <taxon>Metazoa</taxon>
        <taxon>Ecdysozoa</taxon>
        <taxon>Nematoda</taxon>
        <taxon>Chromadorea</taxon>
        <taxon>Rhabditida</taxon>
        <taxon>Spirurina</taxon>
        <taxon>Gnathostomatomorpha</taxon>
        <taxon>Gnathostomatoidea</taxon>
        <taxon>Gnathostomatidae</taxon>
        <taxon>Gnathostoma</taxon>
    </lineage>
</organism>
<name>A0ABD6EVI4_9BILA</name>
<dbReference type="InterPro" id="IPR012864">
    <property type="entry name" value="PCO/ADO"/>
</dbReference>
<accession>A0ABD6EVI4</accession>
<proteinExistence type="predicted"/>
<dbReference type="PANTHER" id="PTHR22966:SF61">
    <property type="entry name" value="2-AMINOETHANETHIOL DIOXYGENASE"/>
    <property type="match status" value="1"/>
</dbReference>
<dbReference type="Proteomes" id="UP001608902">
    <property type="component" value="Unassembled WGS sequence"/>
</dbReference>